<dbReference type="Gene3D" id="3.30.70.270">
    <property type="match status" value="1"/>
</dbReference>
<sequence length="94" mass="11086">MDSSRKYHQIKIMKGTPTKGWLTPFEPNPDKIEAILDMQPPREYKDIQKLIGYLAAVSQFISKSDERNLPFFKNLRQVSNKFYWDMTTIKCLKS</sequence>
<keyword evidence="2" id="KW-1185">Reference proteome</keyword>
<evidence type="ECO:0000313" key="1">
    <source>
        <dbReference type="EMBL" id="GAA0141732.1"/>
    </source>
</evidence>
<name>A0AAV3NVI4_LITER</name>
<proteinExistence type="predicted"/>
<comment type="caution">
    <text evidence="1">The sequence shown here is derived from an EMBL/GenBank/DDBJ whole genome shotgun (WGS) entry which is preliminary data.</text>
</comment>
<evidence type="ECO:0000313" key="2">
    <source>
        <dbReference type="Proteomes" id="UP001454036"/>
    </source>
</evidence>
<gene>
    <name evidence="1" type="ORF">LIER_35449</name>
</gene>
<accession>A0AAV3NVI4</accession>
<dbReference type="SUPFAM" id="SSF56672">
    <property type="entry name" value="DNA/RNA polymerases"/>
    <property type="match status" value="1"/>
</dbReference>
<reference evidence="1 2" key="1">
    <citation type="submission" date="2024-01" db="EMBL/GenBank/DDBJ databases">
        <title>The complete chloroplast genome sequence of Lithospermum erythrorhizon: insights into the phylogenetic relationship among Boraginaceae species and the maternal lineages of purple gromwells.</title>
        <authorList>
            <person name="Okada T."/>
            <person name="Watanabe K."/>
        </authorList>
    </citation>
    <scope>NUCLEOTIDE SEQUENCE [LARGE SCALE GENOMIC DNA]</scope>
</reference>
<dbReference type="Proteomes" id="UP001454036">
    <property type="component" value="Unassembled WGS sequence"/>
</dbReference>
<dbReference type="InterPro" id="IPR043502">
    <property type="entry name" value="DNA/RNA_pol_sf"/>
</dbReference>
<dbReference type="InterPro" id="IPR043128">
    <property type="entry name" value="Rev_trsase/Diguanyl_cyclase"/>
</dbReference>
<organism evidence="1 2">
    <name type="scientific">Lithospermum erythrorhizon</name>
    <name type="common">Purple gromwell</name>
    <name type="synonym">Lithospermum officinale var. erythrorhizon</name>
    <dbReference type="NCBI Taxonomy" id="34254"/>
    <lineage>
        <taxon>Eukaryota</taxon>
        <taxon>Viridiplantae</taxon>
        <taxon>Streptophyta</taxon>
        <taxon>Embryophyta</taxon>
        <taxon>Tracheophyta</taxon>
        <taxon>Spermatophyta</taxon>
        <taxon>Magnoliopsida</taxon>
        <taxon>eudicotyledons</taxon>
        <taxon>Gunneridae</taxon>
        <taxon>Pentapetalae</taxon>
        <taxon>asterids</taxon>
        <taxon>lamiids</taxon>
        <taxon>Boraginales</taxon>
        <taxon>Boraginaceae</taxon>
        <taxon>Boraginoideae</taxon>
        <taxon>Lithospermeae</taxon>
        <taxon>Lithospermum</taxon>
    </lineage>
</organism>
<protein>
    <submittedName>
        <fullName evidence="1">Uncharacterized protein</fullName>
    </submittedName>
</protein>
<dbReference type="AlphaFoldDB" id="A0AAV3NVI4"/>
<dbReference type="EMBL" id="BAABME010015543">
    <property type="protein sequence ID" value="GAA0141732.1"/>
    <property type="molecule type" value="Genomic_DNA"/>
</dbReference>